<feature type="non-terminal residue" evidence="1">
    <location>
        <position position="69"/>
    </location>
</feature>
<reference evidence="1" key="1">
    <citation type="submission" date="2018-05" db="EMBL/GenBank/DDBJ databases">
        <authorList>
            <person name="Lanie J.A."/>
            <person name="Ng W.-L."/>
            <person name="Kazmierczak K.M."/>
            <person name="Andrzejewski T.M."/>
            <person name="Davidsen T.M."/>
            <person name="Wayne K.J."/>
            <person name="Tettelin H."/>
            <person name="Glass J.I."/>
            <person name="Rusch D."/>
            <person name="Podicherti R."/>
            <person name="Tsui H.-C.T."/>
            <person name="Winkler M.E."/>
        </authorList>
    </citation>
    <scope>NUCLEOTIDE SEQUENCE</scope>
</reference>
<protein>
    <submittedName>
        <fullName evidence="1">Uncharacterized protein</fullName>
    </submittedName>
</protein>
<organism evidence="1">
    <name type="scientific">marine metagenome</name>
    <dbReference type="NCBI Taxonomy" id="408172"/>
    <lineage>
        <taxon>unclassified sequences</taxon>
        <taxon>metagenomes</taxon>
        <taxon>ecological metagenomes</taxon>
    </lineage>
</organism>
<gene>
    <name evidence="1" type="ORF">METZ01_LOCUS334681</name>
</gene>
<sequence>VNRVQTAGPASLPHLVIGEKLLQRVDDGRDIMGIDGITTRRFLYDLPPQRHMTAQDGHAGEHVFEEFGG</sequence>
<feature type="non-terminal residue" evidence="1">
    <location>
        <position position="1"/>
    </location>
</feature>
<evidence type="ECO:0000313" key="1">
    <source>
        <dbReference type="EMBL" id="SVC81827.1"/>
    </source>
</evidence>
<name>A0A382Q9Z0_9ZZZZ</name>
<proteinExistence type="predicted"/>
<dbReference type="EMBL" id="UINC01112700">
    <property type="protein sequence ID" value="SVC81827.1"/>
    <property type="molecule type" value="Genomic_DNA"/>
</dbReference>
<dbReference type="AlphaFoldDB" id="A0A382Q9Z0"/>
<accession>A0A382Q9Z0</accession>